<evidence type="ECO:0000313" key="2">
    <source>
        <dbReference type="EMBL" id="KYD19825.1"/>
    </source>
</evidence>
<dbReference type="AlphaFoldDB" id="A0A150M5Y7"/>
<accession>A0A150M5Y7</accession>
<feature type="compositionally biased region" description="Polar residues" evidence="1">
    <location>
        <begin position="23"/>
        <end position="32"/>
    </location>
</feature>
<dbReference type="Proteomes" id="UP000075683">
    <property type="component" value="Unassembled WGS sequence"/>
</dbReference>
<evidence type="ECO:0000313" key="3">
    <source>
        <dbReference type="Proteomes" id="UP000075683"/>
    </source>
</evidence>
<protein>
    <submittedName>
        <fullName evidence="2">Uncharacterized protein</fullName>
    </submittedName>
</protein>
<evidence type="ECO:0000256" key="1">
    <source>
        <dbReference type="SAM" id="MobiDB-lite"/>
    </source>
</evidence>
<reference evidence="2 3" key="1">
    <citation type="submission" date="2016-01" db="EMBL/GenBank/DDBJ databases">
        <title>Draft Genome Sequences of Seven Thermophilic Sporeformers Isolated from Foods.</title>
        <authorList>
            <person name="Berendsen E.M."/>
            <person name="Wells-Bennik M.H."/>
            <person name="Krawcyk A.O."/>
            <person name="De Jong A."/>
            <person name="Holsappel S."/>
            <person name="Eijlander R.T."/>
            <person name="Kuipers O.P."/>
        </authorList>
    </citation>
    <scope>NUCLEOTIDE SEQUENCE [LARGE SCALE GENOMIC DNA]</scope>
    <source>
        <strain evidence="2 3">B4135</strain>
    </source>
</reference>
<organism evidence="2 3">
    <name type="scientific">Caldibacillus debilis</name>
    <dbReference type="NCBI Taxonomy" id="301148"/>
    <lineage>
        <taxon>Bacteria</taxon>
        <taxon>Bacillati</taxon>
        <taxon>Bacillota</taxon>
        <taxon>Bacilli</taxon>
        <taxon>Bacillales</taxon>
        <taxon>Bacillaceae</taxon>
        <taxon>Caldibacillus</taxon>
    </lineage>
</organism>
<sequence length="48" mass="5540">MFFRQKKEEFPILVGKDSRPSNRETTVQQNPPALTDRIRKNGNPVSPD</sequence>
<proteinExistence type="predicted"/>
<comment type="caution">
    <text evidence="2">The sequence shown here is derived from an EMBL/GenBank/DDBJ whole genome shotgun (WGS) entry which is preliminary data.</text>
</comment>
<gene>
    <name evidence="2" type="ORF">B4135_0724</name>
</gene>
<dbReference type="STRING" id="301148.B4135_0724"/>
<feature type="region of interest" description="Disordered" evidence="1">
    <location>
        <begin position="1"/>
        <end position="48"/>
    </location>
</feature>
<name>A0A150M5Y7_9BACI</name>
<dbReference type="EMBL" id="LQYT01000037">
    <property type="protein sequence ID" value="KYD19825.1"/>
    <property type="molecule type" value="Genomic_DNA"/>
</dbReference>
<feature type="compositionally biased region" description="Basic and acidic residues" evidence="1">
    <location>
        <begin position="1"/>
        <end position="22"/>
    </location>
</feature>